<dbReference type="EMBL" id="HQ317393">
    <property type="protein sequence ID" value="AGN30337.1"/>
    <property type="molecule type" value="Genomic_DNA"/>
</dbReference>
<dbReference type="Gene3D" id="3.30.1380.10">
    <property type="match status" value="1"/>
</dbReference>
<dbReference type="Proteomes" id="UP000201461">
    <property type="component" value="Segment"/>
</dbReference>
<dbReference type="GeneID" id="15926793"/>
<organism evidence="1 2">
    <name type="scientific">Vibrio phage nt-1</name>
    <dbReference type="NCBI Taxonomy" id="115992"/>
    <lineage>
        <taxon>Viruses</taxon>
        <taxon>Duplodnaviria</taxon>
        <taxon>Heunggongvirae</taxon>
        <taxon>Uroviricota</taxon>
        <taxon>Caudoviricetes</taxon>
        <taxon>Pantevenvirales</taxon>
        <taxon>Straboviridae</taxon>
        <taxon>Mylasvirus</taxon>
        <taxon>Mylasvirus persius</taxon>
    </lineage>
</organism>
<keyword evidence="2" id="KW-1185">Reference proteome</keyword>
<reference evidence="1 2" key="1">
    <citation type="journal article" date="2014" name="Genome Biol. Evol.">
        <title>Composite Conserved Promoter-Terminator Motifs (PeSLs) that Mediate Modular Shuffling in the Diverse T4-Like Myoviruses.</title>
        <authorList>
            <person name="Comeau A.M."/>
            <person name="Arbiol C."/>
            <person name="Krisch H.M."/>
        </authorList>
    </citation>
    <scope>NUCLEOTIDE SEQUENCE [LARGE SCALE GENOMIC DNA]</scope>
</reference>
<dbReference type="OrthoDB" id="9930at10239"/>
<evidence type="ECO:0008006" key="3">
    <source>
        <dbReference type="Google" id="ProtNLM"/>
    </source>
</evidence>
<evidence type="ECO:0000313" key="1">
    <source>
        <dbReference type="EMBL" id="AGN30337.1"/>
    </source>
</evidence>
<gene>
    <name evidence="1" type="ORF">VPFG_00340</name>
</gene>
<name>R9TJQ5_9CAUD</name>
<dbReference type="SUPFAM" id="SSF55166">
    <property type="entry name" value="Hedgehog/DD-peptidase"/>
    <property type="match status" value="1"/>
</dbReference>
<dbReference type="RefSeq" id="YP_008125486.1">
    <property type="nucleotide sequence ID" value="NC_021529.2"/>
</dbReference>
<dbReference type="KEGG" id="vg:15926793"/>
<accession>R9TJQ5</accession>
<evidence type="ECO:0000313" key="2">
    <source>
        <dbReference type="Proteomes" id="UP000201461"/>
    </source>
</evidence>
<sequence length="161" mass="19064">MYKCKHFKIQEIVTPDMYYNWGDACWSLFDDRLLRTLDALRERFGPCTINDWSWGGSFKYSGFRDENYYGTTAKYLASRSQHKYGRAADCKFRDFTSEEVRKYILENPDEFPYVKFIECGPLANGSRMSWVHIDVRNSEDVQCWSPLEGFISADEVIRRKL</sequence>
<protein>
    <recommendedName>
        <fullName evidence="3">Peptidase M15A C-terminal domain-containing protein</fullName>
    </recommendedName>
</protein>
<proteinExistence type="predicted"/>
<dbReference type="InterPro" id="IPR009045">
    <property type="entry name" value="Zn_M74/Hedgehog-like"/>
</dbReference>